<sequence length="151" mass="16866">MNGLTLSISSPNGGSGIMTTNSGEGMIDCGKFDVKSEPVDILDFLELKQETLDSPDLMMVKEKKSDLKPHFMEVKFEPIDRSLLAEVKKEPLDSVDAMVWKRKSNIYSQDLMNVKNETNDSQGSICDSEILMVTPDVIMAVEKENEETDDE</sequence>
<proteinExistence type="predicted"/>
<evidence type="ECO:0000256" key="1">
    <source>
        <dbReference type="SAM" id="MobiDB-lite"/>
    </source>
</evidence>
<feature type="region of interest" description="Disordered" evidence="1">
    <location>
        <begin position="1"/>
        <end position="20"/>
    </location>
</feature>
<protein>
    <submittedName>
        <fullName evidence="2">Uncharacterized protein</fullName>
    </submittedName>
</protein>
<dbReference type="AlphaFoldDB" id="A0A8J5JLP6"/>
<keyword evidence="3" id="KW-1185">Reference proteome</keyword>
<name>A0A8J5JLP6_HOMAM</name>
<dbReference type="EMBL" id="JAHLQT010031743">
    <property type="protein sequence ID" value="KAG7159960.1"/>
    <property type="molecule type" value="Genomic_DNA"/>
</dbReference>
<dbReference type="Proteomes" id="UP000747542">
    <property type="component" value="Unassembled WGS sequence"/>
</dbReference>
<reference evidence="2" key="1">
    <citation type="journal article" date="2021" name="Sci. Adv.">
        <title>The American lobster genome reveals insights on longevity, neural, and immune adaptations.</title>
        <authorList>
            <person name="Polinski J.M."/>
            <person name="Zimin A.V."/>
            <person name="Clark K.F."/>
            <person name="Kohn A.B."/>
            <person name="Sadowski N."/>
            <person name="Timp W."/>
            <person name="Ptitsyn A."/>
            <person name="Khanna P."/>
            <person name="Romanova D.Y."/>
            <person name="Williams P."/>
            <person name="Greenwood S.J."/>
            <person name="Moroz L.L."/>
            <person name="Walt D.R."/>
            <person name="Bodnar A.G."/>
        </authorList>
    </citation>
    <scope>NUCLEOTIDE SEQUENCE</scope>
    <source>
        <strain evidence="2">GMGI-L3</strain>
    </source>
</reference>
<comment type="caution">
    <text evidence="2">The sequence shown here is derived from an EMBL/GenBank/DDBJ whole genome shotgun (WGS) entry which is preliminary data.</text>
</comment>
<evidence type="ECO:0000313" key="3">
    <source>
        <dbReference type="Proteomes" id="UP000747542"/>
    </source>
</evidence>
<evidence type="ECO:0000313" key="2">
    <source>
        <dbReference type="EMBL" id="KAG7159960.1"/>
    </source>
</evidence>
<accession>A0A8J5JLP6</accession>
<organism evidence="2 3">
    <name type="scientific">Homarus americanus</name>
    <name type="common">American lobster</name>
    <dbReference type="NCBI Taxonomy" id="6706"/>
    <lineage>
        <taxon>Eukaryota</taxon>
        <taxon>Metazoa</taxon>
        <taxon>Ecdysozoa</taxon>
        <taxon>Arthropoda</taxon>
        <taxon>Crustacea</taxon>
        <taxon>Multicrustacea</taxon>
        <taxon>Malacostraca</taxon>
        <taxon>Eumalacostraca</taxon>
        <taxon>Eucarida</taxon>
        <taxon>Decapoda</taxon>
        <taxon>Pleocyemata</taxon>
        <taxon>Astacidea</taxon>
        <taxon>Nephropoidea</taxon>
        <taxon>Nephropidae</taxon>
        <taxon>Homarus</taxon>
    </lineage>
</organism>
<gene>
    <name evidence="2" type="ORF">Hamer_G017401</name>
</gene>